<dbReference type="InterPro" id="IPR036388">
    <property type="entry name" value="WH-like_DNA-bd_sf"/>
</dbReference>
<dbReference type="PANTHER" id="PTHR11746">
    <property type="entry name" value="O-METHYLTRANSFERASE"/>
    <property type="match status" value="1"/>
</dbReference>
<dbReference type="InterPro" id="IPR029063">
    <property type="entry name" value="SAM-dependent_MTases_sf"/>
</dbReference>
<protein>
    <recommendedName>
        <fullName evidence="4">O-methyltransferase C-terminal domain-containing protein</fullName>
    </recommendedName>
</protein>
<dbReference type="SUPFAM" id="SSF53335">
    <property type="entry name" value="S-adenosyl-L-methionine-dependent methyltransferases"/>
    <property type="match status" value="1"/>
</dbReference>
<evidence type="ECO:0000256" key="2">
    <source>
        <dbReference type="ARBA" id="ARBA00022679"/>
    </source>
</evidence>
<dbReference type="Pfam" id="PF00891">
    <property type="entry name" value="Methyltransf_2"/>
    <property type="match status" value="1"/>
</dbReference>
<dbReference type="PROSITE" id="PS51683">
    <property type="entry name" value="SAM_OMT_II"/>
    <property type="match status" value="1"/>
</dbReference>
<feature type="domain" description="O-methyltransferase C-terminal" evidence="4">
    <location>
        <begin position="75"/>
        <end position="231"/>
    </location>
</feature>
<gene>
    <name evidence="5" type="ORF">V6N11_070437</name>
</gene>
<evidence type="ECO:0000256" key="1">
    <source>
        <dbReference type="ARBA" id="ARBA00022603"/>
    </source>
</evidence>
<accession>A0ABR2QEZ8</accession>
<sequence length="231" mass="25792">MVVNFSNEFCTPNHYHDKPVTITELVAALPTLHPTKACNIYRLMRSLLHSGFFSQQKLGDGNGDMADEDEYKGGLEGLNSLVDIGGGIGALGKAIAEAFPDLDCTVFDLPRVVVGLQDSGNLTYVGGNIFDEVSAADVVLLKSFDLLGWLIQQWILHDWNDDECVKILKRCKDAISRRDKEGGKVIIKEMVVMKDEEGKDEAFNLMETQLFIDMMMMVLVLVTEKERDEEE</sequence>
<comment type="caution">
    <text evidence="5">The sequence shown here is derived from an EMBL/GenBank/DDBJ whole genome shotgun (WGS) entry which is preliminary data.</text>
</comment>
<keyword evidence="2" id="KW-0808">Transferase</keyword>
<dbReference type="InterPro" id="IPR016461">
    <property type="entry name" value="COMT-like"/>
</dbReference>
<keyword evidence="3" id="KW-0949">S-adenosyl-L-methionine</keyword>
<dbReference type="Gene3D" id="1.10.10.10">
    <property type="entry name" value="Winged helix-like DNA-binding domain superfamily/Winged helix DNA-binding domain"/>
    <property type="match status" value="1"/>
</dbReference>
<dbReference type="InterPro" id="IPR036390">
    <property type="entry name" value="WH_DNA-bd_sf"/>
</dbReference>
<reference evidence="5 6" key="1">
    <citation type="journal article" date="2024" name="G3 (Bethesda)">
        <title>Genome assembly of Hibiscus sabdariffa L. provides insights into metabolisms of medicinal natural products.</title>
        <authorList>
            <person name="Kim T."/>
        </authorList>
    </citation>
    <scope>NUCLEOTIDE SEQUENCE [LARGE SCALE GENOMIC DNA]</scope>
    <source>
        <strain evidence="5">TK-2024</strain>
        <tissue evidence="5">Old leaves</tissue>
    </source>
</reference>
<organism evidence="5 6">
    <name type="scientific">Hibiscus sabdariffa</name>
    <name type="common">roselle</name>
    <dbReference type="NCBI Taxonomy" id="183260"/>
    <lineage>
        <taxon>Eukaryota</taxon>
        <taxon>Viridiplantae</taxon>
        <taxon>Streptophyta</taxon>
        <taxon>Embryophyta</taxon>
        <taxon>Tracheophyta</taxon>
        <taxon>Spermatophyta</taxon>
        <taxon>Magnoliopsida</taxon>
        <taxon>eudicotyledons</taxon>
        <taxon>Gunneridae</taxon>
        <taxon>Pentapetalae</taxon>
        <taxon>rosids</taxon>
        <taxon>malvids</taxon>
        <taxon>Malvales</taxon>
        <taxon>Malvaceae</taxon>
        <taxon>Malvoideae</taxon>
        <taxon>Hibiscus</taxon>
    </lineage>
</organism>
<dbReference type="Proteomes" id="UP001396334">
    <property type="component" value="Unassembled WGS sequence"/>
</dbReference>
<evidence type="ECO:0000256" key="3">
    <source>
        <dbReference type="ARBA" id="ARBA00022691"/>
    </source>
</evidence>
<dbReference type="EMBL" id="JBBPBN010000040">
    <property type="protein sequence ID" value="KAK8999261.1"/>
    <property type="molecule type" value="Genomic_DNA"/>
</dbReference>
<dbReference type="Gene3D" id="3.40.50.150">
    <property type="entry name" value="Vaccinia Virus protein VP39"/>
    <property type="match status" value="1"/>
</dbReference>
<evidence type="ECO:0000259" key="4">
    <source>
        <dbReference type="Pfam" id="PF00891"/>
    </source>
</evidence>
<dbReference type="SUPFAM" id="SSF46785">
    <property type="entry name" value="Winged helix' DNA-binding domain"/>
    <property type="match status" value="1"/>
</dbReference>
<evidence type="ECO:0000313" key="5">
    <source>
        <dbReference type="EMBL" id="KAK8999261.1"/>
    </source>
</evidence>
<keyword evidence="1" id="KW-0489">Methyltransferase</keyword>
<name>A0ABR2QEZ8_9ROSI</name>
<evidence type="ECO:0000313" key="6">
    <source>
        <dbReference type="Proteomes" id="UP001396334"/>
    </source>
</evidence>
<keyword evidence="6" id="KW-1185">Reference proteome</keyword>
<dbReference type="InterPro" id="IPR001077">
    <property type="entry name" value="COMT_C"/>
</dbReference>
<proteinExistence type="predicted"/>